<protein>
    <submittedName>
        <fullName evidence="2">Uncharacterized protein</fullName>
    </submittedName>
</protein>
<keyword evidence="3" id="KW-1185">Reference proteome</keyword>
<dbReference type="Proteomes" id="UP000654913">
    <property type="component" value="Chromosome 7"/>
</dbReference>
<proteinExistence type="predicted"/>
<organism evidence="2 3">
    <name type="scientific">Aspergillus puulaauensis</name>
    <dbReference type="NCBI Taxonomy" id="1220207"/>
    <lineage>
        <taxon>Eukaryota</taxon>
        <taxon>Fungi</taxon>
        <taxon>Dikarya</taxon>
        <taxon>Ascomycota</taxon>
        <taxon>Pezizomycotina</taxon>
        <taxon>Eurotiomycetes</taxon>
        <taxon>Eurotiomycetidae</taxon>
        <taxon>Eurotiales</taxon>
        <taxon>Aspergillaceae</taxon>
        <taxon>Aspergillus</taxon>
    </lineage>
</organism>
<dbReference type="RefSeq" id="XP_041561779.1">
    <property type="nucleotide sequence ID" value="XM_041696117.1"/>
</dbReference>
<feature type="compositionally biased region" description="Basic and acidic residues" evidence="1">
    <location>
        <begin position="204"/>
        <end position="217"/>
    </location>
</feature>
<gene>
    <name evidence="2" type="ORF">APUU_71163A</name>
</gene>
<dbReference type="KEGG" id="apuu:APUU_71163A"/>
<evidence type="ECO:0000313" key="3">
    <source>
        <dbReference type="Proteomes" id="UP000654913"/>
    </source>
</evidence>
<accession>A0A7R7XZ44</accession>
<name>A0A7R7XZ44_9EURO</name>
<evidence type="ECO:0000313" key="2">
    <source>
        <dbReference type="EMBL" id="BCS29593.1"/>
    </source>
</evidence>
<feature type="region of interest" description="Disordered" evidence="1">
    <location>
        <begin position="204"/>
        <end position="223"/>
    </location>
</feature>
<dbReference type="AlphaFoldDB" id="A0A7R7XZ44"/>
<dbReference type="GeneID" id="64979590"/>
<sequence>MASRTPNSWSSWLYEAVGAIPSETANSQFQAFYEHIRIRELQEEISDSTPEWLTSRPPRTAPIILEYDTQVPVSIKDWKTLEACNVGIHEALCYVEEKSRTEMHYYLKATKRPGKRDLLHTPFHRGSPEGTSLSTGFPVFWRFQRGPGTTGRQMPAVEDATTWRLKWFKQHIALASWPFFLASYRHQRLKFNNQTQKFMNDREVEERGQMKGEKEQVPEVDSNVDSSKFFYKRRDSPLGRHYDLQFLPGNAHYGP</sequence>
<evidence type="ECO:0000256" key="1">
    <source>
        <dbReference type="SAM" id="MobiDB-lite"/>
    </source>
</evidence>
<reference evidence="2" key="2">
    <citation type="submission" date="2021-02" db="EMBL/GenBank/DDBJ databases">
        <title>Aspergillus puulaauensis MK2 genome sequence.</title>
        <authorList>
            <person name="Futagami T."/>
            <person name="Mori K."/>
            <person name="Kadooka C."/>
            <person name="Tanaka T."/>
        </authorList>
    </citation>
    <scope>NUCLEOTIDE SEQUENCE</scope>
    <source>
        <strain evidence="2">MK2</strain>
    </source>
</reference>
<dbReference type="EMBL" id="AP024449">
    <property type="protein sequence ID" value="BCS29593.1"/>
    <property type="molecule type" value="Genomic_DNA"/>
</dbReference>
<reference evidence="2" key="1">
    <citation type="submission" date="2021-01" db="EMBL/GenBank/DDBJ databases">
        <authorList>
            <consortium name="Aspergillus puulaauensis MK2 genome sequencing consortium"/>
            <person name="Kazuki M."/>
            <person name="Futagami T."/>
        </authorList>
    </citation>
    <scope>NUCLEOTIDE SEQUENCE</scope>
    <source>
        <strain evidence="2">MK2</strain>
    </source>
</reference>